<sequence length="239" mass="25403">MGPLSLRMVGASVRGPAHVRAGVPNQDAWYARIRGKGALAVVADGMGSRSASREGARAAVAACRMAWNHWAAAPRGSAEDLVRLIEVCWRLRLGLIPPDDAATTCLVYALRPDGTGVALQLGDGLIGLHGAPGAFRALTPERAAFASETRALGTPHGLRDWMMEPVGVLGSGMAVLLASDGVSDDLLPEKRSGFVDWIQDEVIATPKPGLSLAKALRNWPVPRHLDDKTVVLLWEQPDE</sequence>
<dbReference type="Gene3D" id="3.60.40.10">
    <property type="entry name" value="PPM-type phosphatase domain"/>
    <property type="match status" value="1"/>
</dbReference>
<feature type="domain" description="PPM-type phosphatase" evidence="1">
    <location>
        <begin position="14"/>
        <end position="202"/>
    </location>
</feature>
<evidence type="ECO:0000313" key="3">
    <source>
        <dbReference type="Proteomes" id="UP000273405"/>
    </source>
</evidence>
<name>A0A3A8NJX0_9BACT</name>
<comment type="caution">
    <text evidence="2">The sequence shown here is derived from an EMBL/GenBank/DDBJ whole genome shotgun (WGS) entry which is preliminary data.</text>
</comment>
<dbReference type="Proteomes" id="UP000273405">
    <property type="component" value="Unassembled WGS sequence"/>
</dbReference>
<dbReference type="InterPro" id="IPR001932">
    <property type="entry name" value="PPM-type_phosphatase-like_dom"/>
</dbReference>
<reference evidence="3" key="1">
    <citation type="submission" date="2018-09" db="EMBL/GenBank/DDBJ databases">
        <authorList>
            <person name="Livingstone P.G."/>
            <person name="Whitworth D.E."/>
        </authorList>
    </citation>
    <scope>NUCLEOTIDE SEQUENCE [LARGE SCALE GENOMIC DNA]</scope>
    <source>
        <strain evidence="3">CA040B</strain>
    </source>
</reference>
<protein>
    <submittedName>
        <fullName evidence="2">Protein phosphatase 2C domain-containing protein</fullName>
    </submittedName>
</protein>
<dbReference type="EMBL" id="RAWG01000052">
    <property type="protein sequence ID" value="RKH44293.1"/>
    <property type="molecule type" value="Genomic_DNA"/>
</dbReference>
<dbReference type="AlphaFoldDB" id="A0A3A8NJX0"/>
<dbReference type="Pfam" id="PF13672">
    <property type="entry name" value="PP2C_2"/>
    <property type="match status" value="1"/>
</dbReference>
<accession>A0A3A8NJX0</accession>
<dbReference type="InterPro" id="IPR036457">
    <property type="entry name" value="PPM-type-like_dom_sf"/>
</dbReference>
<proteinExistence type="predicted"/>
<dbReference type="RefSeq" id="WP_120625217.1">
    <property type="nucleotide sequence ID" value="NZ_RAWG01000052.1"/>
</dbReference>
<keyword evidence="3" id="KW-1185">Reference proteome</keyword>
<gene>
    <name evidence="2" type="ORF">D7X12_10965</name>
</gene>
<dbReference type="SUPFAM" id="SSF81606">
    <property type="entry name" value="PP2C-like"/>
    <property type="match status" value="1"/>
</dbReference>
<organism evidence="2 3">
    <name type="scientific">Corallococcus sicarius</name>
    <dbReference type="NCBI Taxonomy" id="2316726"/>
    <lineage>
        <taxon>Bacteria</taxon>
        <taxon>Pseudomonadati</taxon>
        <taxon>Myxococcota</taxon>
        <taxon>Myxococcia</taxon>
        <taxon>Myxococcales</taxon>
        <taxon>Cystobacterineae</taxon>
        <taxon>Myxococcaceae</taxon>
        <taxon>Corallococcus</taxon>
    </lineage>
</organism>
<evidence type="ECO:0000313" key="2">
    <source>
        <dbReference type="EMBL" id="RKH44293.1"/>
    </source>
</evidence>
<evidence type="ECO:0000259" key="1">
    <source>
        <dbReference type="Pfam" id="PF13672"/>
    </source>
</evidence>